<name>G0IU87_CYCMS</name>
<dbReference type="GO" id="GO:0016491">
    <property type="term" value="F:oxidoreductase activity"/>
    <property type="evidence" value="ECO:0007669"/>
    <property type="project" value="UniProtKB-KW"/>
</dbReference>
<keyword evidence="4" id="KW-0560">Oxidoreductase</keyword>
<reference evidence="7" key="1">
    <citation type="submission" date="2011-07" db="EMBL/GenBank/DDBJ databases">
        <title>The complete genome of Cyclobacterium marinum DSM 745.</title>
        <authorList>
            <person name="Lucas S."/>
            <person name="Han J."/>
            <person name="Lapidus A."/>
            <person name="Bruce D."/>
            <person name="Goodwin L."/>
            <person name="Pitluck S."/>
            <person name="Peters L."/>
            <person name="Kyrpides N."/>
            <person name="Mavromatis K."/>
            <person name="Ivanova N."/>
            <person name="Ovchinnikova G."/>
            <person name="Chertkov O."/>
            <person name="Detter J.C."/>
            <person name="Tapia R."/>
            <person name="Han C."/>
            <person name="Land M."/>
            <person name="Hauser L."/>
            <person name="Markowitz V."/>
            <person name="Cheng J.-F."/>
            <person name="Hugenholtz P."/>
            <person name="Woyke T."/>
            <person name="Wu D."/>
            <person name="Tindall B."/>
            <person name="Schuetze A."/>
            <person name="Brambilla E."/>
            <person name="Klenk H.-P."/>
            <person name="Eisen J.A."/>
        </authorList>
    </citation>
    <scope>NUCLEOTIDE SEQUENCE [LARGE SCALE GENOMIC DNA]</scope>
    <source>
        <strain evidence="7">ATCC 25205 / DSM 745 / LMG 13164 / NCIMB 1802</strain>
    </source>
</reference>
<dbReference type="NCBIfam" id="TIGR03364">
    <property type="entry name" value="HpnW_proposed"/>
    <property type="match status" value="1"/>
</dbReference>
<feature type="domain" description="FAD dependent oxidoreductase" evidence="5">
    <location>
        <begin position="3"/>
        <end position="374"/>
    </location>
</feature>
<dbReference type="Proteomes" id="UP000001635">
    <property type="component" value="Chromosome"/>
</dbReference>
<comment type="cofactor">
    <cofactor evidence="1">
        <name>FAD</name>
        <dbReference type="ChEBI" id="CHEBI:57692"/>
    </cofactor>
</comment>
<evidence type="ECO:0000313" key="7">
    <source>
        <dbReference type="Proteomes" id="UP000001635"/>
    </source>
</evidence>
<comment type="similarity">
    <text evidence="2">Belongs to the DadA oxidoreductase family.</text>
</comment>
<dbReference type="Pfam" id="PF01266">
    <property type="entry name" value="DAO"/>
    <property type="match status" value="1"/>
</dbReference>
<evidence type="ECO:0000313" key="6">
    <source>
        <dbReference type="EMBL" id="AEL24082.1"/>
    </source>
</evidence>
<dbReference type="OrthoDB" id="9799943at2"/>
<dbReference type="SUPFAM" id="SSF51905">
    <property type="entry name" value="FAD/NAD(P)-binding domain"/>
    <property type="match status" value="1"/>
</dbReference>
<evidence type="ECO:0000256" key="1">
    <source>
        <dbReference type="ARBA" id="ARBA00001974"/>
    </source>
</evidence>
<evidence type="ECO:0000256" key="2">
    <source>
        <dbReference type="ARBA" id="ARBA00009410"/>
    </source>
</evidence>
<proteinExistence type="inferred from homology"/>
<dbReference type="Gene3D" id="3.30.9.10">
    <property type="entry name" value="D-Amino Acid Oxidase, subunit A, domain 2"/>
    <property type="match status" value="1"/>
</dbReference>
<dbReference type="EMBL" id="CP002955">
    <property type="protein sequence ID" value="AEL24082.1"/>
    <property type="molecule type" value="Genomic_DNA"/>
</dbReference>
<dbReference type="HOGENOM" id="CLU_060691_2_1_10"/>
<protein>
    <submittedName>
        <fullName evidence="6">FAD dependent oxidoreductase</fullName>
    </submittedName>
</protein>
<dbReference type="PANTHER" id="PTHR13847">
    <property type="entry name" value="SARCOSINE DEHYDROGENASE-RELATED"/>
    <property type="match status" value="1"/>
</dbReference>
<keyword evidence="3" id="KW-0285">Flavoprotein</keyword>
<accession>G0IU87</accession>
<dbReference type="GO" id="GO:0005737">
    <property type="term" value="C:cytoplasm"/>
    <property type="evidence" value="ECO:0007669"/>
    <property type="project" value="TreeGrafter"/>
</dbReference>
<sequence length="385" mass="43296">MFDLIVVGGGVLGAFHAYHALKNGLKVALIEKDKAPQGATVRNFGQVVPSGMNEKWQTYGRESLEIYKEIHAQIDLTLRNQGTIYLASDPEEMQLLEELREINSSKDYTSTLISKENCLKKYPGLRPDYIKGGLYFPQELTVEPRLMIKRLLQAMVLDMGLIYKPDTSVHSCENTGSLVKTSTACGQKLKSSKVIVCNGSEFKTLYPAIFAGSNMEISKLQMMQTKIQPKSFHLPGSILTGTSIRRYEAFQECPSYHTIKENERKDSPEKKWGIHILFKQAMDGSVILGDSHEYASVENRNSLGFDLKVEIDELMLKMAGQIFDLPSYEIAYRWYGIYSQCKNGEVFEKTIDNNIHIVTGIGGKGMTGSPAFAKENIFKLFNLQQ</sequence>
<dbReference type="InterPro" id="IPR017741">
    <property type="entry name" value="FAD-dependent_OxRdtase_HpnW"/>
</dbReference>
<dbReference type="InterPro" id="IPR036188">
    <property type="entry name" value="FAD/NAD-bd_sf"/>
</dbReference>
<keyword evidence="7" id="KW-1185">Reference proteome</keyword>
<dbReference type="InterPro" id="IPR006076">
    <property type="entry name" value="FAD-dep_OxRdtase"/>
</dbReference>
<dbReference type="eggNOG" id="COG0665">
    <property type="taxonomic scope" value="Bacteria"/>
</dbReference>
<dbReference type="Gene3D" id="3.50.50.60">
    <property type="entry name" value="FAD/NAD(P)-binding domain"/>
    <property type="match status" value="1"/>
</dbReference>
<organism evidence="6 7">
    <name type="scientific">Cyclobacterium marinum (strain ATCC 25205 / DSM 745 / LMG 13164 / NCIMB 1802)</name>
    <name type="common">Flectobacillus marinus</name>
    <dbReference type="NCBI Taxonomy" id="880070"/>
    <lineage>
        <taxon>Bacteria</taxon>
        <taxon>Pseudomonadati</taxon>
        <taxon>Bacteroidota</taxon>
        <taxon>Cytophagia</taxon>
        <taxon>Cytophagales</taxon>
        <taxon>Cyclobacteriaceae</taxon>
        <taxon>Cyclobacterium</taxon>
    </lineage>
</organism>
<gene>
    <name evidence="6" type="ordered locus">Cycma_0302</name>
</gene>
<dbReference type="AlphaFoldDB" id="G0IU87"/>
<evidence type="ECO:0000259" key="5">
    <source>
        <dbReference type="Pfam" id="PF01266"/>
    </source>
</evidence>
<dbReference type="RefSeq" id="WP_014018381.1">
    <property type="nucleotide sequence ID" value="NC_015914.1"/>
</dbReference>
<evidence type="ECO:0000256" key="3">
    <source>
        <dbReference type="ARBA" id="ARBA00022630"/>
    </source>
</evidence>
<dbReference type="KEGG" id="cmr:Cycma_0302"/>
<dbReference type="PANTHER" id="PTHR13847:SF286">
    <property type="entry name" value="D-AMINO ACID DEHYDROGENASE"/>
    <property type="match status" value="1"/>
</dbReference>
<evidence type="ECO:0000256" key="4">
    <source>
        <dbReference type="ARBA" id="ARBA00023002"/>
    </source>
</evidence>
<dbReference type="STRING" id="880070.Cycma_0302"/>